<dbReference type="InterPro" id="IPR038584">
    <property type="entry name" value="Ribosomal_bL33_sf"/>
</dbReference>
<dbReference type="PANTHER" id="PTHR43168:SF2">
    <property type="entry name" value="LARGE RIBOSOMAL SUBUNIT PROTEIN BL33C"/>
    <property type="match status" value="1"/>
</dbReference>
<comment type="similarity">
    <text evidence="1">Belongs to the bacterial ribosomal protein bL33 family.</text>
</comment>
<dbReference type="NCBIfam" id="NF001764">
    <property type="entry name" value="PRK00504.1"/>
    <property type="match status" value="1"/>
</dbReference>
<dbReference type="GO" id="GO:0005840">
    <property type="term" value="C:ribosome"/>
    <property type="evidence" value="ECO:0007669"/>
    <property type="project" value="UniProtKB-KW"/>
</dbReference>
<evidence type="ECO:0000256" key="3">
    <source>
        <dbReference type="ARBA" id="ARBA00023274"/>
    </source>
</evidence>
<dbReference type="NCBIfam" id="TIGR01023">
    <property type="entry name" value="rpmG_bact"/>
    <property type="match status" value="1"/>
</dbReference>
<accession>A0A1C9CBI1</accession>
<geneLocation type="plastid" evidence="4"/>
<gene>
    <name evidence="4" type="primary">rpl33</name>
    <name evidence="4" type="ORF">Apop_035</name>
</gene>
<dbReference type="NCBIfam" id="NF001860">
    <property type="entry name" value="PRK00595.1"/>
    <property type="match status" value="1"/>
</dbReference>
<dbReference type="GO" id="GO:0003735">
    <property type="term" value="F:structural constituent of ribosome"/>
    <property type="evidence" value="ECO:0007669"/>
    <property type="project" value="InterPro"/>
</dbReference>
<evidence type="ECO:0000256" key="1">
    <source>
        <dbReference type="ARBA" id="ARBA00007596"/>
    </source>
</evidence>
<name>A0A1C9CBI1_9FLOR</name>
<dbReference type="GO" id="GO:0006412">
    <property type="term" value="P:translation"/>
    <property type="evidence" value="ECO:0007669"/>
    <property type="project" value="InterPro"/>
</dbReference>
<proteinExistence type="inferred from homology"/>
<organism evidence="4">
    <name type="scientific">Apophlaea sinclairii</name>
    <dbReference type="NCBI Taxonomy" id="212746"/>
    <lineage>
        <taxon>Eukaryota</taxon>
        <taxon>Rhodophyta</taxon>
        <taxon>Florideophyceae</taxon>
        <taxon>Hildenbrandiophycidae</taxon>
        <taxon>Hildenbrandiales</taxon>
        <taxon>Hildenbrandiaceae</taxon>
        <taxon>Apophlaea</taxon>
    </lineage>
</organism>
<dbReference type="EMBL" id="KX284716">
    <property type="protein sequence ID" value="AOM65725.1"/>
    <property type="molecule type" value="Genomic_DNA"/>
</dbReference>
<dbReference type="InterPro" id="IPR001705">
    <property type="entry name" value="Ribosomal_bL33"/>
</dbReference>
<keyword evidence="2 4" id="KW-0689">Ribosomal protein</keyword>
<dbReference type="RefSeq" id="YP_009296585.1">
    <property type="nucleotide sequence ID" value="NC_031172.1"/>
</dbReference>
<dbReference type="PANTHER" id="PTHR43168">
    <property type="entry name" value="50S RIBOSOMAL PROTEIN L33, CHLOROPLASTIC"/>
    <property type="match status" value="1"/>
</dbReference>
<keyword evidence="4" id="KW-0934">Plastid</keyword>
<dbReference type="GO" id="GO:0005737">
    <property type="term" value="C:cytoplasm"/>
    <property type="evidence" value="ECO:0007669"/>
    <property type="project" value="UniProtKB-ARBA"/>
</dbReference>
<dbReference type="SUPFAM" id="SSF57829">
    <property type="entry name" value="Zn-binding ribosomal proteins"/>
    <property type="match status" value="1"/>
</dbReference>
<sequence length="65" mass="7795">MKKSKSSRIIVTLECLCKYSVSKEFHKIPLFRYTTVKNRRNTSNKLKLKKFCPQCNRHSLFQETK</sequence>
<dbReference type="GeneID" id="29072961"/>
<dbReference type="InterPro" id="IPR011332">
    <property type="entry name" value="Ribosomal_zn-bd"/>
</dbReference>
<dbReference type="HAMAP" id="MF_00294">
    <property type="entry name" value="Ribosomal_bL33"/>
    <property type="match status" value="1"/>
</dbReference>
<reference evidence="4" key="1">
    <citation type="journal article" date="2016" name="BMC Biol.">
        <title>Parallel evolution of highly conserved plastid genome architecture in red seaweeds and seed plants.</title>
        <authorList>
            <person name="Lee J."/>
            <person name="Cho C.H."/>
            <person name="Park S.I."/>
            <person name="Choi J.W."/>
            <person name="Song H.S."/>
            <person name="West J.A."/>
            <person name="Bhattacharya D."/>
            <person name="Yoon H.S."/>
        </authorList>
    </citation>
    <scope>NUCLEOTIDE SEQUENCE</scope>
</reference>
<evidence type="ECO:0000313" key="4">
    <source>
        <dbReference type="EMBL" id="AOM65725.1"/>
    </source>
</evidence>
<dbReference type="AlphaFoldDB" id="A0A1C9CBI1"/>
<protein>
    <submittedName>
        <fullName evidence="4">Ribosomal protein L33</fullName>
    </submittedName>
</protein>
<dbReference type="Gene3D" id="2.20.28.120">
    <property type="entry name" value="Ribosomal protein L33"/>
    <property type="match status" value="1"/>
</dbReference>
<dbReference type="GO" id="GO:1990904">
    <property type="term" value="C:ribonucleoprotein complex"/>
    <property type="evidence" value="ECO:0007669"/>
    <property type="project" value="UniProtKB-KW"/>
</dbReference>
<keyword evidence="3" id="KW-0687">Ribonucleoprotein</keyword>
<dbReference type="Pfam" id="PF00471">
    <property type="entry name" value="Ribosomal_L33"/>
    <property type="match status" value="1"/>
</dbReference>
<evidence type="ECO:0000256" key="2">
    <source>
        <dbReference type="ARBA" id="ARBA00022980"/>
    </source>
</evidence>